<evidence type="ECO:0000256" key="7">
    <source>
        <dbReference type="ARBA" id="ARBA00023136"/>
    </source>
</evidence>
<dbReference type="Gene3D" id="1.20.1070.10">
    <property type="entry name" value="Rhodopsin 7-helix transmembrane proteins"/>
    <property type="match status" value="1"/>
</dbReference>
<keyword evidence="5 12" id="KW-1133">Transmembrane helix</keyword>
<dbReference type="InterPro" id="IPR000276">
    <property type="entry name" value="GPCR_Rhodpsn"/>
</dbReference>
<keyword evidence="8 10" id="KW-0675">Receptor</keyword>
<feature type="transmembrane region" description="Helical" evidence="12">
    <location>
        <begin position="385"/>
        <end position="404"/>
    </location>
</feature>
<evidence type="ECO:0000256" key="9">
    <source>
        <dbReference type="ARBA" id="ARBA00023224"/>
    </source>
</evidence>
<evidence type="ECO:0000313" key="15">
    <source>
        <dbReference type="RefSeq" id="XP_030369965.1"/>
    </source>
</evidence>
<dbReference type="PANTHER" id="PTHR46925">
    <property type="entry name" value="G-PROTEIN COUPLED RECEPTOR TKR-1-RELATED"/>
    <property type="match status" value="1"/>
</dbReference>
<keyword evidence="4 10" id="KW-0812">Transmembrane</keyword>
<dbReference type="SMART" id="SM01381">
    <property type="entry name" value="7TM_GPCR_Srsx"/>
    <property type="match status" value="1"/>
</dbReference>
<gene>
    <name evidence="15" type="primary">LOC115620725</name>
</gene>
<feature type="domain" description="G-protein coupled receptors family 1 profile" evidence="13">
    <location>
        <begin position="139"/>
        <end position="401"/>
    </location>
</feature>
<dbReference type="SUPFAM" id="SSF81321">
    <property type="entry name" value="Family A G protein-coupled receptor-like"/>
    <property type="match status" value="1"/>
</dbReference>
<name>A0A6J2T3Y3_DROLE</name>
<evidence type="ECO:0000256" key="1">
    <source>
        <dbReference type="ARBA" id="ARBA00004651"/>
    </source>
</evidence>
<evidence type="ECO:0000256" key="8">
    <source>
        <dbReference type="ARBA" id="ARBA00023170"/>
    </source>
</evidence>
<dbReference type="GeneID" id="115620725"/>
<feature type="compositionally biased region" description="Polar residues" evidence="11">
    <location>
        <begin position="541"/>
        <end position="563"/>
    </location>
</feature>
<evidence type="ECO:0000256" key="2">
    <source>
        <dbReference type="ARBA" id="ARBA00010663"/>
    </source>
</evidence>
<evidence type="ECO:0000256" key="6">
    <source>
        <dbReference type="ARBA" id="ARBA00023040"/>
    </source>
</evidence>
<keyword evidence="14" id="KW-1185">Reference proteome</keyword>
<feature type="transmembrane region" description="Helical" evidence="12">
    <location>
        <begin position="345"/>
        <end position="365"/>
    </location>
</feature>
<feature type="region of interest" description="Disordered" evidence="11">
    <location>
        <begin position="16"/>
        <end position="44"/>
    </location>
</feature>
<dbReference type="RefSeq" id="XP_030369965.1">
    <property type="nucleotide sequence ID" value="XM_030514105.1"/>
</dbReference>
<feature type="region of interest" description="Disordered" evidence="11">
    <location>
        <begin position="489"/>
        <end position="563"/>
    </location>
</feature>
<evidence type="ECO:0000256" key="5">
    <source>
        <dbReference type="ARBA" id="ARBA00022989"/>
    </source>
</evidence>
<dbReference type="InterPro" id="IPR001681">
    <property type="entry name" value="Neurokn_rcpt"/>
</dbReference>
<dbReference type="PANTHER" id="PTHR46925:SF2">
    <property type="entry name" value="G-PROTEIN COUPLED RECEPTOR TKR-1-RELATED"/>
    <property type="match status" value="1"/>
</dbReference>
<dbReference type="CTD" id="43551"/>
<dbReference type="PRINTS" id="PR00237">
    <property type="entry name" value="GPCRRHODOPSN"/>
</dbReference>
<dbReference type="OrthoDB" id="5981855at2759"/>
<feature type="transmembrane region" description="Helical" evidence="12">
    <location>
        <begin position="291"/>
        <end position="313"/>
    </location>
</feature>
<keyword evidence="6 10" id="KW-0297">G-protein coupled receptor</keyword>
<comment type="similarity">
    <text evidence="2 10">Belongs to the G-protein coupled receptor 1 family.</text>
</comment>
<evidence type="ECO:0000256" key="4">
    <source>
        <dbReference type="ARBA" id="ARBA00022692"/>
    </source>
</evidence>
<proteinExistence type="inferred from homology"/>
<dbReference type="CDD" id="cd15390">
    <property type="entry name" value="7tmA_TACR"/>
    <property type="match status" value="1"/>
</dbReference>
<dbReference type="PRINTS" id="PR00244">
    <property type="entry name" value="NEUROKININR"/>
</dbReference>
<feature type="transmembrane region" description="Helical" evidence="12">
    <location>
        <begin position="160"/>
        <end position="182"/>
    </location>
</feature>
<dbReference type="PROSITE" id="PS50262">
    <property type="entry name" value="G_PROTEIN_RECEP_F1_2"/>
    <property type="match status" value="1"/>
</dbReference>
<evidence type="ECO:0000259" key="13">
    <source>
        <dbReference type="PROSITE" id="PS50262"/>
    </source>
</evidence>
<feature type="compositionally biased region" description="Polar residues" evidence="11">
    <location>
        <begin position="489"/>
        <end position="499"/>
    </location>
</feature>
<keyword evidence="7 12" id="KW-0472">Membrane</keyword>
<feature type="transmembrane region" description="Helical" evidence="12">
    <location>
        <begin position="238"/>
        <end position="259"/>
    </location>
</feature>
<protein>
    <submittedName>
        <fullName evidence="15">Tachykinin-like peptides receptor 99D</fullName>
    </submittedName>
</protein>
<comment type="subcellular location">
    <subcellularLocation>
        <location evidence="1">Cell membrane</location>
        <topology evidence="1">Multi-pass membrane protein</topology>
    </subcellularLocation>
</comment>
<organism evidence="14 15">
    <name type="scientific">Drosophila lebanonensis</name>
    <name type="common">Fruit fly</name>
    <name type="synonym">Scaptodrosophila lebanonensis</name>
    <dbReference type="NCBI Taxonomy" id="7225"/>
    <lineage>
        <taxon>Eukaryota</taxon>
        <taxon>Metazoa</taxon>
        <taxon>Ecdysozoa</taxon>
        <taxon>Arthropoda</taxon>
        <taxon>Hexapoda</taxon>
        <taxon>Insecta</taxon>
        <taxon>Pterygota</taxon>
        <taxon>Neoptera</taxon>
        <taxon>Endopterygota</taxon>
        <taxon>Diptera</taxon>
        <taxon>Brachycera</taxon>
        <taxon>Muscomorpha</taxon>
        <taxon>Ephydroidea</taxon>
        <taxon>Drosophilidae</taxon>
        <taxon>Scaptodrosophila</taxon>
    </lineage>
</organism>
<keyword evidence="9 10" id="KW-0807">Transducer</keyword>
<dbReference type="InterPro" id="IPR017452">
    <property type="entry name" value="GPCR_Rhodpsn_7TM"/>
</dbReference>
<feature type="compositionally biased region" description="Low complexity" evidence="11">
    <location>
        <begin position="26"/>
        <end position="39"/>
    </location>
</feature>
<dbReference type="PROSITE" id="PS00237">
    <property type="entry name" value="G_PROTEIN_RECEP_F1_1"/>
    <property type="match status" value="1"/>
</dbReference>
<evidence type="ECO:0000256" key="3">
    <source>
        <dbReference type="ARBA" id="ARBA00022475"/>
    </source>
</evidence>
<dbReference type="AlphaFoldDB" id="A0A6J2T3Y3"/>
<accession>A0A6J2T3Y3</accession>
<feature type="transmembrane region" description="Helical" evidence="12">
    <location>
        <begin position="197"/>
        <end position="218"/>
    </location>
</feature>
<dbReference type="Pfam" id="PF00001">
    <property type="entry name" value="7tm_1"/>
    <property type="match status" value="1"/>
</dbReference>
<evidence type="ECO:0000256" key="10">
    <source>
        <dbReference type="RuleBase" id="RU000688"/>
    </source>
</evidence>
<keyword evidence="3" id="KW-1003">Cell membrane</keyword>
<dbReference type="GO" id="GO:0004995">
    <property type="term" value="F:tachykinin receptor activity"/>
    <property type="evidence" value="ECO:0007669"/>
    <property type="project" value="InterPro"/>
</dbReference>
<evidence type="ECO:0000313" key="14">
    <source>
        <dbReference type="Proteomes" id="UP000504634"/>
    </source>
</evidence>
<dbReference type="FunFam" id="1.20.1070.10:FF:000291">
    <property type="entry name" value="Predicted protein"/>
    <property type="match status" value="1"/>
</dbReference>
<evidence type="ECO:0000256" key="12">
    <source>
        <dbReference type="SAM" id="Phobius"/>
    </source>
</evidence>
<reference evidence="15" key="1">
    <citation type="submission" date="2025-08" db="UniProtKB">
        <authorList>
            <consortium name="RefSeq"/>
        </authorList>
    </citation>
    <scope>IDENTIFICATION</scope>
    <source>
        <strain evidence="15">11010-0011.00</strain>
        <tissue evidence="15">Whole body</tissue>
    </source>
</reference>
<sequence length="563" mass="63181">MLDFGWQTTSTTSVSMLSGYEDSDDPSTTTSSTPNPTTTGGLEGESWNNWSSYTYAPAMLYNAMASTVNQTSLFDLSQDQLHSNSSGNLSKILSTSAPGLISGEQEEAAGTTFAFVLPWWRQVLWTLLFGGMVIVATGGNLIVVWIVLTTKRMRTVTNYFIVNLSIADAMVSSLNVTFNYYYMLDNDWPFGEFYCKVSQFIAMLSICASVFTLMAISIDRYVAIMKPLQPRMSKRRNLAIGAIIWLASTVIACPNLLFFRTEEVPVENTTRIVCYPEWPDGTTNYSQQESIYNILIILLTYFLPIISMTATYSRVGIELWGSKTIGEYTPRQVENVRSKRRVVKMMIVVVLIFGVCWLPFHTYFIVTSCYPDITKAPFIQEVYLVIYWLAMSNSMYNPIIYCWMNSRFRFGFKMFFRWCPFVHIGSESLNRRDNLTSRYSCSGSPDHNRIKRNDTQKSILYTCPTSPKSHRVSHCGVLRSSTLRCSSATSQQEALQRHSTPVEHFSGGAGGGGGSSHKSTYQHEMQGLGSGSSGHRGKQQRWCSSVTNGLSAATESRTTQLMS</sequence>
<feature type="transmembrane region" description="Helical" evidence="12">
    <location>
        <begin position="123"/>
        <end position="148"/>
    </location>
</feature>
<dbReference type="GO" id="GO:0005886">
    <property type="term" value="C:plasma membrane"/>
    <property type="evidence" value="ECO:0007669"/>
    <property type="project" value="UniProtKB-SubCell"/>
</dbReference>
<dbReference type="Proteomes" id="UP000504634">
    <property type="component" value="Unplaced"/>
</dbReference>
<evidence type="ECO:0000256" key="11">
    <source>
        <dbReference type="SAM" id="MobiDB-lite"/>
    </source>
</evidence>